<name>A0A6J4VHG8_9BACT</name>
<dbReference type="PIRSF" id="PIRSF000090">
    <property type="entry name" value="Beta-ETF"/>
    <property type="match status" value="1"/>
</dbReference>
<dbReference type="CDD" id="cd01714">
    <property type="entry name" value="ETF_beta"/>
    <property type="match status" value="1"/>
</dbReference>
<evidence type="ECO:0000256" key="3">
    <source>
        <dbReference type="ARBA" id="ARBA00022448"/>
    </source>
</evidence>
<dbReference type="InterPro" id="IPR014729">
    <property type="entry name" value="Rossmann-like_a/b/a_fold"/>
</dbReference>
<dbReference type="GO" id="GO:0009055">
    <property type="term" value="F:electron transfer activity"/>
    <property type="evidence" value="ECO:0007669"/>
    <property type="project" value="InterPro"/>
</dbReference>
<dbReference type="Gene3D" id="3.40.50.620">
    <property type="entry name" value="HUPs"/>
    <property type="match status" value="1"/>
</dbReference>
<dbReference type="PANTHER" id="PTHR21294">
    <property type="entry name" value="ELECTRON TRANSFER FLAVOPROTEIN BETA-SUBUNIT"/>
    <property type="match status" value="1"/>
</dbReference>
<feature type="domain" description="Electron transfer flavoprotein alpha/beta-subunit N-terminal" evidence="5">
    <location>
        <begin position="29"/>
        <end position="217"/>
    </location>
</feature>
<organism evidence="6">
    <name type="scientific">uncultured Thermomicrobiales bacterium</name>
    <dbReference type="NCBI Taxonomy" id="1645740"/>
    <lineage>
        <taxon>Bacteria</taxon>
        <taxon>Pseudomonadati</taxon>
        <taxon>Thermomicrobiota</taxon>
        <taxon>Thermomicrobia</taxon>
        <taxon>Thermomicrobiales</taxon>
        <taxon>environmental samples</taxon>
    </lineage>
</organism>
<reference evidence="6" key="1">
    <citation type="submission" date="2020-02" db="EMBL/GenBank/DDBJ databases">
        <authorList>
            <person name="Meier V. D."/>
        </authorList>
    </citation>
    <scope>NUCLEOTIDE SEQUENCE</scope>
    <source>
        <strain evidence="6">AVDCRST_MAG59</strain>
    </source>
</reference>
<gene>
    <name evidence="6" type="ORF">AVDCRST_MAG59-4303</name>
</gene>
<dbReference type="AlphaFoldDB" id="A0A6J4VHG8"/>
<dbReference type="EMBL" id="CADCWF010000314">
    <property type="protein sequence ID" value="CAA9577502.1"/>
    <property type="molecule type" value="Genomic_DNA"/>
</dbReference>
<proteinExistence type="inferred from homology"/>
<sequence>MEGTGKPLTVAVLVKQVPDMNAVKVDRARRTPVLSGQRVVSSYDEYAIEEALRLKERNGGDVVAVTVGPAGAKDVLTRALAMGADRAIHVEVDDPNAFDSLTVATLLADQLRPLAADLILAGQASDDYESGQVGAQVAELLGLPLVSSVVAVEMTGEGLRLRRDMEDGYQVVRAPLPCLLLTSTGLNEPRFPSLKGIMAAKKKPIVRVSGEPEPAVRATWSSPTVPARGGSGVLLQDVPAADAAKQLVGWLQEQKVL</sequence>
<protein>
    <recommendedName>
        <fullName evidence="2">Electron transfer flavoprotein subunit beta</fullName>
    </recommendedName>
</protein>
<accession>A0A6J4VHG8</accession>
<keyword evidence="3" id="KW-0813">Transport</keyword>
<evidence type="ECO:0000313" key="6">
    <source>
        <dbReference type="EMBL" id="CAA9577502.1"/>
    </source>
</evidence>
<evidence type="ECO:0000256" key="2">
    <source>
        <dbReference type="ARBA" id="ARBA00016797"/>
    </source>
</evidence>
<dbReference type="SUPFAM" id="SSF52402">
    <property type="entry name" value="Adenine nucleotide alpha hydrolases-like"/>
    <property type="match status" value="1"/>
</dbReference>
<dbReference type="InterPro" id="IPR014730">
    <property type="entry name" value="ETF_a/b_N"/>
</dbReference>
<comment type="similarity">
    <text evidence="1">Belongs to the ETF beta-subunit/FixA family.</text>
</comment>
<dbReference type="Pfam" id="PF01012">
    <property type="entry name" value="ETF"/>
    <property type="match status" value="1"/>
</dbReference>
<dbReference type="InterPro" id="IPR033948">
    <property type="entry name" value="ETF_beta_N"/>
</dbReference>
<dbReference type="PANTHER" id="PTHR21294:SF8">
    <property type="entry name" value="ELECTRON TRANSFER FLAVOPROTEIN SUBUNIT BETA"/>
    <property type="match status" value="1"/>
</dbReference>
<evidence type="ECO:0000256" key="4">
    <source>
        <dbReference type="ARBA" id="ARBA00022982"/>
    </source>
</evidence>
<keyword evidence="4" id="KW-0249">Electron transport</keyword>
<evidence type="ECO:0000259" key="5">
    <source>
        <dbReference type="SMART" id="SM00893"/>
    </source>
</evidence>
<dbReference type="InterPro" id="IPR012255">
    <property type="entry name" value="ETF_b"/>
</dbReference>
<dbReference type="SMART" id="SM00893">
    <property type="entry name" value="ETF"/>
    <property type="match status" value="1"/>
</dbReference>
<evidence type="ECO:0000256" key="1">
    <source>
        <dbReference type="ARBA" id="ARBA00007557"/>
    </source>
</evidence>